<keyword evidence="1" id="KW-0479">Metal-binding</keyword>
<dbReference type="GO" id="GO:0000398">
    <property type="term" value="P:mRNA splicing, via spliceosome"/>
    <property type="evidence" value="ECO:0007669"/>
    <property type="project" value="InterPro"/>
</dbReference>
<dbReference type="PANTHER" id="PTHR45986">
    <property type="entry name" value="ZINC FINGER MATRIN-TYPE PROTEIN 2"/>
    <property type="match status" value="1"/>
</dbReference>
<protein>
    <recommendedName>
        <fullName evidence="6">C2H2-type domain-containing protein</fullName>
    </recommendedName>
</protein>
<proteinExistence type="predicted"/>
<evidence type="ECO:0000259" key="6">
    <source>
        <dbReference type="PROSITE" id="PS00028"/>
    </source>
</evidence>
<dbReference type="GO" id="GO:0005681">
    <property type="term" value="C:spliceosomal complex"/>
    <property type="evidence" value="ECO:0007669"/>
    <property type="project" value="InterPro"/>
</dbReference>
<dbReference type="GO" id="GO:0003676">
    <property type="term" value="F:nucleic acid binding"/>
    <property type="evidence" value="ECO:0007669"/>
    <property type="project" value="InterPro"/>
</dbReference>
<evidence type="ECO:0000256" key="1">
    <source>
        <dbReference type="ARBA" id="ARBA00022723"/>
    </source>
</evidence>
<dbReference type="AlphaFoldDB" id="A0A1Q3A7R5"/>
<accession>A0A1Q3A7R5</accession>
<evidence type="ECO:0000256" key="5">
    <source>
        <dbReference type="SAM" id="MobiDB-lite"/>
    </source>
</evidence>
<dbReference type="OrthoDB" id="30343at2759"/>
<gene>
    <name evidence="7" type="ORF">ZYGR_0AF02400</name>
</gene>
<dbReference type="Proteomes" id="UP000187013">
    <property type="component" value="Unassembled WGS sequence"/>
</dbReference>
<dbReference type="GO" id="GO:0008270">
    <property type="term" value="F:zinc ion binding"/>
    <property type="evidence" value="ECO:0007669"/>
    <property type="project" value="UniProtKB-KW"/>
</dbReference>
<sequence>MANFGRRTWDREEYAQLAQEEPLSHEEALKSSLSDAKLQQLKDKYTDHNRLIRQSLQNLNKKVLATGISSYKRGKQFGFYCELCDLTYKDTAQYIDHLNHKTHQLKFESIFGEDLVADKRDNDDISPEEFNKEYKTLVSRFVKQHASKLRASNPGTRIGKAQNSNAFNNPPTAMHRAMGFSSFGSTKR</sequence>
<dbReference type="InterPro" id="IPR040107">
    <property type="entry name" value="Snu23"/>
</dbReference>
<reference evidence="7 8" key="1">
    <citation type="submission" date="2016-08" db="EMBL/GenBank/DDBJ databases">
        <title>Draft genome sequence of allopolyploid Zygosaccharomyces rouxii.</title>
        <authorList>
            <person name="Watanabe J."/>
            <person name="Uehara K."/>
            <person name="Mogi Y."/>
            <person name="Tsukioka Y."/>
        </authorList>
    </citation>
    <scope>NUCLEOTIDE SEQUENCE [LARGE SCALE GENOMIC DNA]</scope>
    <source>
        <strain evidence="7 8">NBRC 110957</strain>
    </source>
</reference>
<dbReference type="Pfam" id="PF12874">
    <property type="entry name" value="zf-met"/>
    <property type="match status" value="1"/>
</dbReference>
<dbReference type="EMBL" id="BDGX01000032">
    <property type="protein sequence ID" value="GAV51769.1"/>
    <property type="molecule type" value="Genomic_DNA"/>
</dbReference>
<dbReference type="InterPro" id="IPR013087">
    <property type="entry name" value="Znf_C2H2_type"/>
</dbReference>
<evidence type="ECO:0000313" key="7">
    <source>
        <dbReference type="EMBL" id="GAV51769.1"/>
    </source>
</evidence>
<feature type="region of interest" description="Disordered" evidence="5">
    <location>
        <begin position="152"/>
        <end position="188"/>
    </location>
</feature>
<evidence type="ECO:0000313" key="8">
    <source>
        <dbReference type="Proteomes" id="UP000187013"/>
    </source>
</evidence>
<dbReference type="PROSITE" id="PS00028">
    <property type="entry name" value="ZINC_FINGER_C2H2_1"/>
    <property type="match status" value="1"/>
</dbReference>
<keyword evidence="3" id="KW-0862">Zinc</keyword>
<dbReference type="SUPFAM" id="SSF57667">
    <property type="entry name" value="beta-beta-alpha zinc fingers"/>
    <property type="match status" value="1"/>
</dbReference>
<feature type="compositionally biased region" description="Polar residues" evidence="5">
    <location>
        <begin position="161"/>
        <end position="171"/>
    </location>
</feature>
<dbReference type="InterPro" id="IPR036236">
    <property type="entry name" value="Znf_C2H2_sf"/>
</dbReference>
<evidence type="ECO:0000256" key="2">
    <source>
        <dbReference type="ARBA" id="ARBA00022771"/>
    </source>
</evidence>
<keyword evidence="2" id="KW-0863">Zinc-finger</keyword>
<name>A0A1Q3A7R5_ZYGRO</name>
<organism evidence="7 8">
    <name type="scientific">Zygosaccharomyces rouxii</name>
    <dbReference type="NCBI Taxonomy" id="4956"/>
    <lineage>
        <taxon>Eukaryota</taxon>
        <taxon>Fungi</taxon>
        <taxon>Dikarya</taxon>
        <taxon>Ascomycota</taxon>
        <taxon>Saccharomycotina</taxon>
        <taxon>Saccharomycetes</taxon>
        <taxon>Saccharomycetales</taxon>
        <taxon>Saccharomycetaceae</taxon>
        <taxon>Zygosaccharomyces</taxon>
    </lineage>
</organism>
<evidence type="ECO:0000256" key="3">
    <source>
        <dbReference type="ARBA" id="ARBA00022833"/>
    </source>
</evidence>
<keyword evidence="4" id="KW-0539">Nucleus</keyword>
<dbReference type="GO" id="GO:0046540">
    <property type="term" value="C:U4/U6 x U5 tri-snRNP complex"/>
    <property type="evidence" value="ECO:0007669"/>
    <property type="project" value="TreeGrafter"/>
</dbReference>
<dbReference type="PANTHER" id="PTHR45986:SF1">
    <property type="entry name" value="ZINC FINGER MATRIN-TYPE PROTEIN 2"/>
    <property type="match status" value="1"/>
</dbReference>
<evidence type="ECO:0000256" key="4">
    <source>
        <dbReference type="ARBA" id="ARBA00023242"/>
    </source>
</evidence>
<dbReference type="InterPro" id="IPR003604">
    <property type="entry name" value="Matrin/U1-like-C_Znf_C2H2"/>
</dbReference>
<dbReference type="SMART" id="SM00451">
    <property type="entry name" value="ZnF_U1"/>
    <property type="match status" value="1"/>
</dbReference>
<comment type="caution">
    <text evidence="7">The sequence shown here is derived from an EMBL/GenBank/DDBJ whole genome shotgun (WGS) entry which is preliminary data.</text>
</comment>
<feature type="domain" description="C2H2-type" evidence="6">
    <location>
        <begin position="81"/>
        <end position="103"/>
    </location>
</feature>